<dbReference type="Proteomes" id="UP000006426">
    <property type="component" value="Chromosome"/>
</dbReference>
<dbReference type="RefSeq" id="WP_005746307.1">
    <property type="nucleotide sequence ID" value="NZ_CP031225.1"/>
</dbReference>
<organism evidence="1 2">
    <name type="scientific">Pseudomonas amygdali pv. lachrymans str. M301315</name>
    <dbReference type="NCBI Taxonomy" id="629260"/>
    <lineage>
        <taxon>Bacteria</taxon>
        <taxon>Pseudomonadati</taxon>
        <taxon>Pseudomonadota</taxon>
        <taxon>Gammaproteobacteria</taxon>
        <taxon>Pseudomonadales</taxon>
        <taxon>Pseudomonadaceae</taxon>
        <taxon>Pseudomonas</taxon>
        <taxon>Pseudomonas amygdali</taxon>
    </lineage>
</organism>
<dbReference type="AlphaFoldDB" id="A0AAD0M0B0"/>
<reference evidence="1 2" key="1">
    <citation type="journal article" date="2011" name="PLoS Pathog.">
        <title>Dynamic evolution of pathogenicity revealed by sequencing and comparative genomics of 19 Pseudomonas syringae isolates.</title>
        <authorList>
            <person name="Baltrus D.A."/>
            <person name="Nishimura M.T."/>
            <person name="Romanchuk A."/>
            <person name="Chang J.H."/>
            <person name="Mukhtar M.S."/>
            <person name="Cherkis K."/>
            <person name="Roach J."/>
            <person name="Grant S.R."/>
            <person name="Jones C.D."/>
            <person name="Dangl J.L."/>
        </authorList>
    </citation>
    <scope>NUCLEOTIDE SEQUENCE [LARGE SCALE GENOMIC DNA]</scope>
    <source>
        <strain evidence="1 2">M301315</strain>
    </source>
</reference>
<evidence type="ECO:0000313" key="1">
    <source>
        <dbReference type="EMBL" id="AXH57288.1"/>
    </source>
</evidence>
<accession>A0AAD0M0B0</accession>
<name>A0AAD0M0B0_PSEAV</name>
<dbReference type="EMBL" id="CP031225">
    <property type="protein sequence ID" value="AXH57288.1"/>
    <property type="molecule type" value="Genomic_DNA"/>
</dbReference>
<evidence type="ECO:0000313" key="2">
    <source>
        <dbReference type="Proteomes" id="UP000006426"/>
    </source>
</evidence>
<proteinExistence type="predicted"/>
<sequence length="163" mass="17713">MEAITVDTNILPLDDLIPLAASAGYSLGVISTTLRELDGTDLIEAASQLAQTAETAMFGESFWGAVLGDIEHANDFEGILRVISSGSFPPPNDRDNLTPPQRNQLRDALILQAHIRSGNRIFVTQDAKGYIKHGKRAEFERQFGALIFDRAEFIAHCQSAASA</sequence>
<gene>
    <name evidence="1" type="ORF">PLA107_019785</name>
</gene>
<protein>
    <submittedName>
        <fullName evidence="1">Uncharacterized protein</fullName>
    </submittedName>
</protein>